<accession>A0ABN6DY52</accession>
<evidence type="ECO:0000256" key="1">
    <source>
        <dbReference type="SAM" id="Phobius"/>
    </source>
</evidence>
<dbReference type="EMBL" id="AP024355">
    <property type="protein sequence ID" value="BCR05057.1"/>
    <property type="molecule type" value="Genomic_DNA"/>
</dbReference>
<feature type="transmembrane region" description="Helical" evidence="1">
    <location>
        <begin position="39"/>
        <end position="56"/>
    </location>
</feature>
<proteinExistence type="predicted"/>
<reference evidence="2 3" key="1">
    <citation type="journal article" date="2016" name="C (Basel)">
        <title>Selective Growth of and Electricity Production by Marine Exoelectrogenic Bacteria in Self-Aggregated Hydrogel of Microbially Reduced Graphene Oxide.</title>
        <authorList>
            <person name="Yoshida N."/>
            <person name="Goto Y."/>
            <person name="Miyata Y."/>
        </authorList>
    </citation>
    <scope>NUCLEOTIDE SEQUENCE [LARGE SCALE GENOMIC DNA]</scope>
    <source>
        <strain evidence="2 3">NIT-T3</strain>
    </source>
</reference>
<protein>
    <recommendedName>
        <fullName evidence="4">Zinc ribbon domain-containing protein</fullName>
    </recommendedName>
</protein>
<dbReference type="RefSeq" id="WP_221248489.1">
    <property type="nucleotide sequence ID" value="NZ_AP024355.1"/>
</dbReference>
<keyword evidence="1" id="KW-0812">Transmembrane</keyword>
<reference evidence="2 3" key="2">
    <citation type="journal article" date="2021" name="Int. J. Syst. Evol. Microbiol.">
        <title>Isolation and Polyphasic Characterization of Desulfuromonas versatilis sp. Nov., an Electrogenic Bacteria Capable of Versatile Metabolism Isolated from a Graphene Oxide-Reducing Enrichment Culture.</title>
        <authorList>
            <person name="Xie L."/>
            <person name="Yoshida N."/>
            <person name="Ishii S."/>
            <person name="Meng L."/>
        </authorList>
    </citation>
    <scope>NUCLEOTIDE SEQUENCE [LARGE SCALE GENOMIC DNA]</scope>
    <source>
        <strain evidence="2 3">NIT-T3</strain>
    </source>
</reference>
<dbReference type="Proteomes" id="UP001319827">
    <property type="component" value="Chromosome"/>
</dbReference>
<sequence length="245" mass="27687">MSKVTCKKCNKAVVGEGNFCKNCGTSLAIKKQKKSKKRLIVMAAVLFVSAVMLEQLKVTDTSAQKLTTSTTSGARIPYKDLLADNINDERISTFQGWDIGKKIHNKYGFQSSQKVLFDPKTLIFKSKNNIEKFLGKPVFKDDNTFKYKTDYGFITANFYNKICYEIKVEFNSNFTSYVDVLKAINVERLKKPFGVNDATLKYDDNLGNGIIKYCEKNNCIGSIMVHLPNSNTENKWAITLFGVEN</sequence>
<evidence type="ECO:0000313" key="3">
    <source>
        <dbReference type="Proteomes" id="UP001319827"/>
    </source>
</evidence>
<organism evidence="2 3">
    <name type="scientific">Desulfuromonas versatilis</name>
    <dbReference type="NCBI Taxonomy" id="2802975"/>
    <lineage>
        <taxon>Bacteria</taxon>
        <taxon>Pseudomonadati</taxon>
        <taxon>Thermodesulfobacteriota</taxon>
        <taxon>Desulfuromonadia</taxon>
        <taxon>Desulfuromonadales</taxon>
        <taxon>Desulfuromonadaceae</taxon>
        <taxon>Desulfuromonas</taxon>
    </lineage>
</organism>
<keyword evidence="1" id="KW-1133">Transmembrane helix</keyword>
<name>A0ABN6DY52_9BACT</name>
<evidence type="ECO:0008006" key="4">
    <source>
        <dbReference type="Google" id="ProtNLM"/>
    </source>
</evidence>
<keyword evidence="3" id="KW-1185">Reference proteome</keyword>
<evidence type="ECO:0000313" key="2">
    <source>
        <dbReference type="EMBL" id="BCR05057.1"/>
    </source>
</evidence>
<keyword evidence="1" id="KW-0472">Membrane</keyword>
<gene>
    <name evidence="2" type="ORF">DESUT3_21260</name>
</gene>